<dbReference type="InterPro" id="IPR000298">
    <property type="entry name" value="Cyt_c_oxidase-like_su3"/>
</dbReference>
<dbReference type="PANTHER" id="PTHR11403">
    <property type="entry name" value="CYTOCHROME C OXIDASE SUBUNIT III"/>
    <property type="match status" value="1"/>
</dbReference>
<accession>A0AAU7JIZ8</accession>
<feature type="domain" description="Heme-copper oxidase subunit III family profile" evidence="8">
    <location>
        <begin position="51"/>
        <end position="223"/>
    </location>
</feature>
<feature type="transmembrane region" description="Helical" evidence="7">
    <location>
        <begin position="158"/>
        <end position="178"/>
    </location>
</feature>
<evidence type="ECO:0000256" key="5">
    <source>
        <dbReference type="ARBA" id="ARBA00023136"/>
    </source>
</evidence>
<evidence type="ECO:0000256" key="6">
    <source>
        <dbReference type="RuleBase" id="RU003376"/>
    </source>
</evidence>
<evidence type="ECO:0000256" key="1">
    <source>
        <dbReference type="ARBA" id="ARBA00004141"/>
    </source>
</evidence>
<keyword evidence="5 7" id="KW-0472">Membrane</keyword>
<dbReference type="RefSeq" id="WP_406857213.1">
    <property type="nucleotide sequence ID" value="NZ_CP157484.1"/>
</dbReference>
<dbReference type="GO" id="GO:0004129">
    <property type="term" value="F:cytochrome-c oxidase activity"/>
    <property type="evidence" value="ECO:0007669"/>
    <property type="project" value="InterPro"/>
</dbReference>
<protein>
    <submittedName>
        <fullName evidence="9">Cytochrome c oxidase subunit 3</fullName>
    </submittedName>
</protein>
<dbReference type="SUPFAM" id="SSF81452">
    <property type="entry name" value="Cytochrome c oxidase subunit III-like"/>
    <property type="match status" value="1"/>
</dbReference>
<dbReference type="PROSITE" id="PS50253">
    <property type="entry name" value="COX3"/>
    <property type="match status" value="1"/>
</dbReference>
<feature type="transmembrane region" description="Helical" evidence="7">
    <location>
        <begin position="199"/>
        <end position="222"/>
    </location>
</feature>
<evidence type="ECO:0000259" key="8">
    <source>
        <dbReference type="PROSITE" id="PS50253"/>
    </source>
</evidence>
<dbReference type="InterPro" id="IPR013833">
    <property type="entry name" value="Cyt_c_oxidase_su3_a-hlx"/>
</dbReference>
<evidence type="ECO:0000256" key="3">
    <source>
        <dbReference type="ARBA" id="ARBA00022692"/>
    </source>
</evidence>
<gene>
    <name evidence="9" type="ORF">ABEG18_06160</name>
</gene>
<keyword evidence="3 6" id="KW-0812">Transmembrane</keyword>
<evidence type="ECO:0000256" key="4">
    <source>
        <dbReference type="ARBA" id="ARBA00022989"/>
    </source>
</evidence>
<dbReference type="InterPro" id="IPR035973">
    <property type="entry name" value="Cyt_c_oxidase_su3-like_sf"/>
</dbReference>
<evidence type="ECO:0000313" key="9">
    <source>
        <dbReference type="EMBL" id="XBO40357.1"/>
    </source>
</evidence>
<dbReference type="AlphaFoldDB" id="A0AAU7JIZ8"/>
<dbReference type="PANTHER" id="PTHR11403:SF10">
    <property type="entry name" value="CYTOCHROME C OXIDASE"/>
    <property type="match status" value="1"/>
</dbReference>
<comment type="subcellular location">
    <subcellularLocation>
        <location evidence="6">Cell membrane</location>
        <topology evidence="6">Multi-pass membrane protein</topology>
    </subcellularLocation>
    <subcellularLocation>
        <location evidence="1">Membrane</location>
        <topology evidence="1">Multi-pass membrane protein</topology>
    </subcellularLocation>
</comment>
<evidence type="ECO:0000256" key="7">
    <source>
        <dbReference type="SAM" id="Phobius"/>
    </source>
</evidence>
<comment type="similarity">
    <text evidence="2 6">Belongs to the cytochrome c oxidase subunit 3 family.</text>
</comment>
<proteinExistence type="inferred from homology"/>
<keyword evidence="4 7" id="KW-1133">Transmembrane helix</keyword>
<dbReference type="GO" id="GO:0019646">
    <property type="term" value="P:aerobic electron transport chain"/>
    <property type="evidence" value="ECO:0007669"/>
    <property type="project" value="InterPro"/>
</dbReference>
<dbReference type="EMBL" id="CP157484">
    <property type="protein sequence ID" value="XBO40357.1"/>
    <property type="molecule type" value="Genomic_DNA"/>
</dbReference>
<sequence length="234" mass="25400">MVVVLLFLVCAAAVAGWWLAQQGLLAKPWLQQGYVASDRAHGPAPWTSAKTALLLFMGVVGSLFALMISAYTMRMQAADWRPLPVPAMLWVNTGQLILGGLVLRWTHGAARRGDRDGVKAGLAAACVTAAAFLIGQLLVWRQLSAAGHRFTINPASSFFYLLLATHALHLAGGLFVLGRTTLRAWRRRLTVGLEESTGLLAAYFNLLLALWLIIMGLLTGWAQSFAVFCQRVLS</sequence>
<dbReference type="GO" id="GO:0005886">
    <property type="term" value="C:plasma membrane"/>
    <property type="evidence" value="ECO:0007669"/>
    <property type="project" value="UniProtKB-SubCell"/>
</dbReference>
<evidence type="ECO:0000256" key="2">
    <source>
        <dbReference type="ARBA" id="ARBA00010581"/>
    </source>
</evidence>
<name>A0AAU7JIZ8_9HYPH</name>
<feature type="transmembrane region" description="Helical" evidence="7">
    <location>
        <begin position="50"/>
        <end position="71"/>
    </location>
</feature>
<feature type="transmembrane region" description="Helical" evidence="7">
    <location>
        <begin position="120"/>
        <end position="138"/>
    </location>
</feature>
<dbReference type="Pfam" id="PF00510">
    <property type="entry name" value="COX3"/>
    <property type="match status" value="1"/>
</dbReference>
<dbReference type="InterPro" id="IPR024791">
    <property type="entry name" value="Cyt_c/ubiquinol_Oxase_su3"/>
</dbReference>
<organism evidence="9">
    <name type="scientific">Alsobacter sp. KACC 23698</name>
    <dbReference type="NCBI Taxonomy" id="3149229"/>
    <lineage>
        <taxon>Bacteria</taxon>
        <taxon>Pseudomonadati</taxon>
        <taxon>Pseudomonadota</taxon>
        <taxon>Alphaproteobacteria</taxon>
        <taxon>Hyphomicrobiales</taxon>
        <taxon>Alsobacteraceae</taxon>
        <taxon>Alsobacter</taxon>
    </lineage>
</organism>
<dbReference type="Gene3D" id="1.20.120.80">
    <property type="entry name" value="Cytochrome c oxidase, subunit III, four-helix bundle"/>
    <property type="match status" value="1"/>
</dbReference>
<reference evidence="9" key="1">
    <citation type="submission" date="2024-05" db="EMBL/GenBank/DDBJ databases">
        <authorList>
            <person name="Kim S."/>
            <person name="Heo J."/>
            <person name="Choi H."/>
            <person name="Choi Y."/>
            <person name="Kwon S.-W."/>
            <person name="Kim Y."/>
        </authorList>
    </citation>
    <scope>NUCLEOTIDE SEQUENCE</scope>
    <source>
        <strain evidence="9">KACC 23698</strain>
    </source>
</reference>